<feature type="transmembrane region" description="Helical" evidence="7">
    <location>
        <begin position="128"/>
        <end position="147"/>
    </location>
</feature>
<keyword evidence="4 7" id="KW-0812">Transmembrane</keyword>
<dbReference type="Proteomes" id="UP001258945">
    <property type="component" value="Unassembled WGS sequence"/>
</dbReference>
<keyword evidence="6 7" id="KW-0472">Membrane</keyword>
<evidence type="ECO:0000256" key="1">
    <source>
        <dbReference type="ARBA" id="ARBA00004651"/>
    </source>
</evidence>
<dbReference type="Pfam" id="PF00953">
    <property type="entry name" value="Glycos_transf_4"/>
    <property type="match status" value="1"/>
</dbReference>
<keyword evidence="5 7" id="KW-1133">Transmembrane helix</keyword>
<dbReference type="InterPro" id="IPR000715">
    <property type="entry name" value="Glycosyl_transferase_4"/>
</dbReference>
<feature type="transmembrane region" description="Helical" evidence="7">
    <location>
        <begin position="159"/>
        <end position="178"/>
    </location>
</feature>
<proteinExistence type="predicted"/>
<dbReference type="PANTHER" id="PTHR22926">
    <property type="entry name" value="PHOSPHO-N-ACETYLMURAMOYL-PENTAPEPTIDE-TRANSFERASE"/>
    <property type="match status" value="1"/>
</dbReference>
<dbReference type="RefSeq" id="WP_314283082.1">
    <property type="nucleotide sequence ID" value="NZ_JAVVDO010000027.1"/>
</dbReference>
<evidence type="ECO:0000256" key="4">
    <source>
        <dbReference type="ARBA" id="ARBA00022692"/>
    </source>
</evidence>
<feature type="transmembrane region" description="Helical" evidence="7">
    <location>
        <begin position="52"/>
        <end position="73"/>
    </location>
</feature>
<dbReference type="EMBL" id="JAVVDO010000027">
    <property type="protein sequence ID" value="MDT8332432.1"/>
    <property type="molecule type" value="Genomic_DNA"/>
</dbReference>
<keyword evidence="3 8" id="KW-0808">Transferase</keyword>
<dbReference type="EC" id="2.7.8.-" evidence="8"/>
<sequence length="341" mass="35498">MTSIHAFFGSPQVGTFLLALVLGLSTTRLLIRLAPRLGMIDRPHGRKSHASPVPTSGGLAIALAALLSILLVAPVPDTLRGFVPAAAMLAIFGSLDDRHPLPSGLKLLGQFAAAAFALLGSGDDALPTAPAAALVPLAKLLFLVATMNAVNLMDGLDGLAAGCCLLTLLGILSIHLVLGGGLASVPMLLSAMLGGLLAFLRYNLFPARLFMGDAGSLFLGLSLGMLLLGLLDAPLPLTPPRLLLLLGLPALDMLAVAQHRLRRGRSPFAADRNHIHHRLLDMGLSHAATVRAIVLAHGLVVAAALWPVPDHLALLILAAAALLLALRLLARRRVRREEGPA</sequence>
<feature type="transmembrane region" description="Helical" evidence="7">
    <location>
        <begin position="312"/>
        <end position="330"/>
    </location>
</feature>
<keyword evidence="9" id="KW-1185">Reference proteome</keyword>
<accession>A0ABU3MI39</accession>
<gene>
    <name evidence="8" type="ORF">RQ831_15320</name>
</gene>
<comment type="subcellular location">
    <subcellularLocation>
        <location evidence="1">Cell membrane</location>
        <topology evidence="1">Multi-pass membrane protein</topology>
    </subcellularLocation>
</comment>
<evidence type="ECO:0000256" key="5">
    <source>
        <dbReference type="ARBA" id="ARBA00022989"/>
    </source>
</evidence>
<keyword evidence="2" id="KW-1003">Cell membrane</keyword>
<feature type="transmembrane region" description="Helical" evidence="7">
    <location>
        <begin position="209"/>
        <end position="230"/>
    </location>
</feature>
<evidence type="ECO:0000313" key="9">
    <source>
        <dbReference type="Proteomes" id="UP001258945"/>
    </source>
</evidence>
<evidence type="ECO:0000313" key="8">
    <source>
        <dbReference type="EMBL" id="MDT8332432.1"/>
    </source>
</evidence>
<protein>
    <submittedName>
        <fullName evidence="8">MraY family glycosyltransferase</fullName>
        <ecNumber evidence="8">2.7.8.-</ecNumber>
    </submittedName>
</protein>
<dbReference type="PANTHER" id="PTHR22926:SF3">
    <property type="entry name" value="UNDECAPRENYL-PHOSPHATE ALPHA-N-ACETYLGLUCOSAMINYL 1-PHOSPHATE TRANSFERASE"/>
    <property type="match status" value="1"/>
</dbReference>
<comment type="caution">
    <text evidence="8">The sequence shown here is derived from an EMBL/GenBank/DDBJ whole genome shotgun (WGS) entry which is preliminary data.</text>
</comment>
<organism evidence="8 9">
    <name type="scientific">Roseomonas gilardii</name>
    <dbReference type="NCBI Taxonomy" id="257708"/>
    <lineage>
        <taxon>Bacteria</taxon>
        <taxon>Pseudomonadati</taxon>
        <taxon>Pseudomonadota</taxon>
        <taxon>Alphaproteobacteria</taxon>
        <taxon>Acetobacterales</taxon>
        <taxon>Roseomonadaceae</taxon>
        <taxon>Roseomonas</taxon>
    </lineage>
</organism>
<evidence type="ECO:0000256" key="3">
    <source>
        <dbReference type="ARBA" id="ARBA00022679"/>
    </source>
</evidence>
<feature type="transmembrane region" description="Helical" evidence="7">
    <location>
        <begin position="184"/>
        <end position="202"/>
    </location>
</feature>
<reference evidence="8 9" key="1">
    <citation type="journal article" date="2019" name="Microb. Pathog.">
        <title>Comparison of VITEK 2, MALDI-TOF MS, 16S rRNA gene sequencing, and whole-genome sequencing for identification of Roseomonas mucosa.</title>
        <authorList>
            <person name="Rudolph W.W."/>
            <person name="Gunzer F."/>
            <person name="Trauth M."/>
            <person name="Bunk B."/>
            <person name="Bigge R."/>
            <person name="Schrottner P."/>
        </authorList>
    </citation>
    <scope>NUCLEOTIDE SEQUENCE [LARGE SCALE GENOMIC DNA]</scope>
    <source>
        <strain evidence="8 9">DSM 103800</strain>
    </source>
</reference>
<feature type="transmembrane region" description="Helical" evidence="7">
    <location>
        <begin position="242"/>
        <end position="261"/>
    </location>
</feature>
<feature type="transmembrane region" description="Helical" evidence="7">
    <location>
        <begin position="12"/>
        <end position="31"/>
    </location>
</feature>
<dbReference type="CDD" id="cd06853">
    <property type="entry name" value="GT_WecA_like"/>
    <property type="match status" value="1"/>
</dbReference>
<evidence type="ECO:0000256" key="7">
    <source>
        <dbReference type="SAM" id="Phobius"/>
    </source>
</evidence>
<evidence type="ECO:0000256" key="6">
    <source>
        <dbReference type="ARBA" id="ARBA00023136"/>
    </source>
</evidence>
<name>A0ABU3MI39_9PROT</name>
<evidence type="ECO:0000256" key="2">
    <source>
        <dbReference type="ARBA" id="ARBA00022475"/>
    </source>
</evidence>
<dbReference type="GO" id="GO:0016740">
    <property type="term" value="F:transferase activity"/>
    <property type="evidence" value="ECO:0007669"/>
    <property type="project" value="UniProtKB-KW"/>
</dbReference>
<feature type="transmembrane region" description="Helical" evidence="7">
    <location>
        <begin position="282"/>
        <end position="306"/>
    </location>
</feature>